<feature type="region of interest" description="Disordered" evidence="1">
    <location>
        <begin position="24"/>
        <end position="55"/>
    </location>
</feature>
<gene>
    <name evidence="4" type="ORF">NG799_22215</name>
</gene>
<protein>
    <submittedName>
        <fullName evidence="4">M23 family metallopeptidase</fullName>
    </submittedName>
</protein>
<evidence type="ECO:0000313" key="5">
    <source>
        <dbReference type="Proteomes" id="UP001525890"/>
    </source>
</evidence>
<dbReference type="EMBL" id="JAMXFF010000041">
    <property type="protein sequence ID" value="MCT7969031.1"/>
    <property type="molecule type" value="Genomic_DNA"/>
</dbReference>
<sequence>MKPGILSTTALVIALGFTGSVTAQPGVNYDTRTQATSKRNPDSVRKTPSTQTPSTLQHNARVAAGIEINKQAIAAISQFLKNPNSPNRPSSEIPPLQTLDAPTISSELPPLAAASIYLPELAPTMTGYLWPAQGVLSSGYGWRWGRMHHGIDIAGPTGTPILAAASGVVITAEWHTGGYGNLVEIEHSDGSITLYAHNDRILVNKGDQVEGGQLIAQMGSTGFSTGPHLHFEVHLPEQGSVNPLAYLPESGLSARLPRAIASGPRASTP</sequence>
<reference evidence="4 5" key="1">
    <citation type="journal article" date="2022" name="Front. Microbiol.">
        <title>High genomic differentiation and limited gene flow indicate recent cryptic speciation within the genus Laspinema (cyanobacteria).</title>
        <authorList>
            <person name="Stanojkovic A."/>
            <person name="Skoupy S."/>
            <person name="Skaloud P."/>
            <person name="Dvorak P."/>
        </authorList>
    </citation>
    <scope>NUCLEOTIDE SEQUENCE [LARGE SCALE GENOMIC DNA]</scope>
    <source>
        <strain evidence="4 5">D2a</strain>
    </source>
</reference>
<dbReference type="PANTHER" id="PTHR21666:SF270">
    <property type="entry name" value="MUREIN HYDROLASE ACTIVATOR ENVC"/>
    <property type="match status" value="1"/>
</dbReference>
<dbReference type="Gene3D" id="2.70.70.10">
    <property type="entry name" value="Glucose Permease (Domain IIA)"/>
    <property type="match status" value="1"/>
</dbReference>
<name>A0ABT2MYU4_9CYAN</name>
<dbReference type="SUPFAM" id="SSF51261">
    <property type="entry name" value="Duplicated hybrid motif"/>
    <property type="match status" value="1"/>
</dbReference>
<feature type="compositionally biased region" description="Polar residues" evidence="1">
    <location>
        <begin position="24"/>
        <end position="38"/>
    </location>
</feature>
<feature type="compositionally biased region" description="Polar residues" evidence="1">
    <location>
        <begin position="46"/>
        <end position="55"/>
    </location>
</feature>
<dbReference type="Proteomes" id="UP001525890">
    <property type="component" value="Unassembled WGS sequence"/>
</dbReference>
<organism evidence="4 5">
    <name type="scientific">Laspinema palackyanum D2a</name>
    <dbReference type="NCBI Taxonomy" id="2953684"/>
    <lineage>
        <taxon>Bacteria</taxon>
        <taxon>Bacillati</taxon>
        <taxon>Cyanobacteriota</taxon>
        <taxon>Cyanophyceae</taxon>
        <taxon>Oscillatoriophycideae</taxon>
        <taxon>Oscillatoriales</taxon>
        <taxon>Laspinemataceae</taxon>
        <taxon>Laspinema</taxon>
        <taxon>Laspinema palackyanum</taxon>
    </lineage>
</organism>
<keyword evidence="5" id="KW-1185">Reference proteome</keyword>
<evidence type="ECO:0000256" key="1">
    <source>
        <dbReference type="SAM" id="MobiDB-lite"/>
    </source>
</evidence>
<comment type="caution">
    <text evidence="4">The sequence shown here is derived from an EMBL/GenBank/DDBJ whole genome shotgun (WGS) entry which is preliminary data.</text>
</comment>
<dbReference type="Pfam" id="PF01551">
    <property type="entry name" value="Peptidase_M23"/>
    <property type="match status" value="1"/>
</dbReference>
<feature type="signal peptide" evidence="2">
    <location>
        <begin position="1"/>
        <end position="23"/>
    </location>
</feature>
<feature type="compositionally biased region" description="Polar residues" evidence="1">
    <location>
        <begin position="80"/>
        <end position="90"/>
    </location>
</feature>
<dbReference type="InterPro" id="IPR016047">
    <property type="entry name" value="M23ase_b-sheet_dom"/>
</dbReference>
<evidence type="ECO:0000259" key="3">
    <source>
        <dbReference type="Pfam" id="PF01551"/>
    </source>
</evidence>
<dbReference type="PANTHER" id="PTHR21666">
    <property type="entry name" value="PEPTIDASE-RELATED"/>
    <property type="match status" value="1"/>
</dbReference>
<dbReference type="InterPro" id="IPR050570">
    <property type="entry name" value="Cell_wall_metabolism_enzyme"/>
</dbReference>
<proteinExistence type="predicted"/>
<accession>A0ABT2MYU4</accession>
<dbReference type="CDD" id="cd12797">
    <property type="entry name" value="M23_peptidase"/>
    <property type="match status" value="1"/>
</dbReference>
<evidence type="ECO:0000313" key="4">
    <source>
        <dbReference type="EMBL" id="MCT7969031.1"/>
    </source>
</evidence>
<evidence type="ECO:0000256" key="2">
    <source>
        <dbReference type="SAM" id="SignalP"/>
    </source>
</evidence>
<feature type="chain" id="PRO_5045681427" evidence="2">
    <location>
        <begin position="24"/>
        <end position="269"/>
    </location>
</feature>
<feature type="domain" description="M23ase beta-sheet core" evidence="3">
    <location>
        <begin position="146"/>
        <end position="243"/>
    </location>
</feature>
<keyword evidence="2" id="KW-0732">Signal</keyword>
<feature type="region of interest" description="Disordered" evidence="1">
    <location>
        <begin position="80"/>
        <end position="101"/>
    </location>
</feature>
<dbReference type="InterPro" id="IPR011055">
    <property type="entry name" value="Dup_hybrid_motif"/>
</dbReference>